<comment type="cofactor">
    <cofactor evidence="5">
        <name>Ca(2+)</name>
        <dbReference type="ChEBI" id="CHEBI:29108"/>
    </cofactor>
    <text evidence="5">Binds 1 Ca(2+) ion per dimer.</text>
</comment>
<feature type="region of interest" description="Disordered" evidence="6">
    <location>
        <begin position="760"/>
        <end position="781"/>
    </location>
</feature>
<feature type="binding site" evidence="5">
    <location>
        <position position="335"/>
    </location>
    <ligand>
        <name>Ca(2+)</name>
        <dbReference type="ChEBI" id="CHEBI:29108"/>
    </ligand>
</feature>
<gene>
    <name evidence="7" type="ORF">E5162_07495</name>
</gene>
<dbReference type="EMBL" id="SRXV01000002">
    <property type="protein sequence ID" value="TGY92904.1"/>
    <property type="molecule type" value="Genomic_DNA"/>
</dbReference>
<dbReference type="PANTHER" id="PTHR34218">
    <property type="entry name" value="PEPTIDASE S45 PENICILLIN AMIDASE"/>
    <property type="match status" value="1"/>
</dbReference>
<evidence type="ECO:0000256" key="4">
    <source>
        <dbReference type="PIRSR" id="PIRSR001227-1"/>
    </source>
</evidence>
<dbReference type="Proteomes" id="UP000305451">
    <property type="component" value="Unassembled WGS sequence"/>
</dbReference>
<dbReference type="InterPro" id="IPR043146">
    <property type="entry name" value="Penicillin_amidase_N_B-knob"/>
</dbReference>
<protein>
    <submittedName>
        <fullName evidence="7">Penicillin acylase family protein</fullName>
    </submittedName>
</protein>
<dbReference type="InterPro" id="IPR023343">
    <property type="entry name" value="Penicillin_amidase_dom1"/>
</dbReference>
<dbReference type="GO" id="GO:0016811">
    <property type="term" value="F:hydrolase activity, acting on carbon-nitrogen (but not peptide) bonds, in linear amides"/>
    <property type="evidence" value="ECO:0007669"/>
    <property type="project" value="InterPro"/>
</dbReference>
<dbReference type="Gene3D" id="2.30.120.10">
    <property type="match status" value="1"/>
</dbReference>
<keyword evidence="5" id="KW-0479">Metal-binding</keyword>
<dbReference type="GO" id="GO:0046872">
    <property type="term" value="F:metal ion binding"/>
    <property type="evidence" value="ECO:0007669"/>
    <property type="project" value="UniProtKB-KW"/>
</dbReference>
<evidence type="ECO:0000256" key="2">
    <source>
        <dbReference type="ARBA" id="ARBA00022801"/>
    </source>
</evidence>
<keyword evidence="5" id="KW-0106">Calcium</keyword>
<dbReference type="Pfam" id="PF01804">
    <property type="entry name" value="Penicil_amidase"/>
    <property type="match status" value="1"/>
</dbReference>
<dbReference type="Gene3D" id="3.60.20.10">
    <property type="entry name" value="Glutamine Phosphoribosylpyrophosphate, subunit 1, domain 1"/>
    <property type="match status" value="1"/>
</dbReference>
<dbReference type="InterPro" id="IPR043147">
    <property type="entry name" value="Penicillin_amidase_A-knob"/>
</dbReference>
<evidence type="ECO:0000313" key="7">
    <source>
        <dbReference type="EMBL" id="TGY92904.1"/>
    </source>
</evidence>
<dbReference type="CDD" id="cd03747">
    <property type="entry name" value="Ntn_PGA_like"/>
    <property type="match status" value="1"/>
</dbReference>
<dbReference type="GO" id="GO:0017000">
    <property type="term" value="P:antibiotic biosynthetic process"/>
    <property type="evidence" value="ECO:0007669"/>
    <property type="project" value="InterPro"/>
</dbReference>
<evidence type="ECO:0000256" key="1">
    <source>
        <dbReference type="ARBA" id="ARBA00006586"/>
    </source>
</evidence>
<dbReference type="Gene3D" id="1.10.1400.10">
    <property type="match status" value="1"/>
</dbReference>
<name>A0A4S2HAG1_9PROT</name>
<keyword evidence="2" id="KW-0378">Hydrolase</keyword>
<comment type="similarity">
    <text evidence="1">Belongs to the peptidase S45 family.</text>
</comment>
<proteinExistence type="inferred from homology"/>
<dbReference type="PIRSF" id="PIRSF001227">
    <property type="entry name" value="Pen_acylase"/>
    <property type="match status" value="1"/>
</dbReference>
<dbReference type="AlphaFoldDB" id="A0A4S2HAG1"/>
<keyword evidence="3" id="KW-0865">Zymogen</keyword>
<accession>A0A4S2HAG1</accession>
<dbReference type="SUPFAM" id="SSF56235">
    <property type="entry name" value="N-terminal nucleophile aminohydrolases (Ntn hydrolases)"/>
    <property type="match status" value="1"/>
</dbReference>
<sequence>MVIKWIFRVVLGALVLVLLAAATGTGWVAWRFQSSRPQQTGEVELEAFNGRAWVVRDENATAHIFGDSDEDVYFALGYTHASERFFQMDLARRFVQGRLSELFGERALRADAQARIKGFPQASQAILANLSNESRSAVDAYVAGVNARLESGTPAPEYTILRAAPQPWQAADTAALTLYLADSLAAGTTEDVERASLRELLTPEQFSQFRSQYPAWGPTTLKDEDVSAAFGDIQQVPLPAIIHEAPFGDALSQPDNLPGSNAWVVDGSRTVSGSPLLANDPHLSLGAPSIWYMVRLELEDTPVVGASTPGTPFVILGRNAYGAWGFTNTGFDVIDYVERDPASVTLTERTETIRVKGGDDVELVVRESDLGPVLDPAYFSLDGFDTANRVVILRSTVTDPGNDVADATHRIMHSTGWDSFVEATRGWTAPMQNMHYAGVDGTIGYSTAGLLPIRNETGDWTGFVPFDELPRIANPQGGSIASGNNLVAGDAYPYPLPGSYGVYRAPRIEALLDETPSHSLASFNAMQMDVTSEFARRIHADLISATPETDLGLEALSIMERWTGDLSVDGPEGLIFSAWVKALSHAIYADELGGEFERFFFPRRLFLENVLTGDASSWCDNVETESRESCAVTAGLALDTAMNELAVLYGPDPSLWNWGELHQASFDHPLTGVPLVGDWFTVRTPVGGDGSTLNVAHFSYRSDDYSVYHGPSLRAVYDLSDLDASRFIHAPGQSGHPWSRHYSDLAERWAAGDSYEIRTDWTPDTAPDGSRTLILEGSRNR</sequence>
<evidence type="ECO:0000256" key="5">
    <source>
        <dbReference type="PIRSR" id="PIRSR001227-2"/>
    </source>
</evidence>
<comment type="caution">
    <text evidence="7">The sequence shown here is derived from an EMBL/GenBank/DDBJ whole genome shotgun (WGS) entry which is preliminary data.</text>
</comment>
<reference evidence="7 8" key="1">
    <citation type="journal article" date="2013" name="Int. J. Syst. Evol. Microbiol.">
        <title>Marinicauda pacifica gen. nov., sp. nov., a prosthecate alphaproteobacterium of the family Hyphomonadaceae isolated from deep seawater.</title>
        <authorList>
            <person name="Zhang X.Y."/>
            <person name="Li G.W."/>
            <person name="Wang C.S."/>
            <person name="Zhang Y.J."/>
            <person name="Xu X.W."/>
            <person name="Li H."/>
            <person name="Liu A."/>
            <person name="Liu C."/>
            <person name="Xie B.B."/>
            <person name="Qin Q.L."/>
            <person name="Xu Z."/>
            <person name="Chen X.L."/>
            <person name="Zhou B.C."/>
            <person name="Zhang Y.Z."/>
        </authorList>
    </citation>
    <scope>NUCLEOTIDE SEQUENCE [LARGE SCALE GENOMIC DNA]</scope>
    <source>
        <strain evidence="7 8">P-1 km-3</strain>
    </source>
</reference>
<dbReference type="Gene3D" id="1.10.439.10">
    <property type="entry name" value="Penicillin Amidohydrolase, domain 1"/>
    <property type="match status" value="1"/>
</dbReference>
<organism evidence="7 8">
    <name type="scientific">Marinicauda pacifica</name>
    <dbReference type="NCBI Taxonomy" id="1133559"/>
    <lineage>
        <taxon>Bacteria</taxon>
        <taxon>Pseudomonadati</taxon>
        <taxon>Pseudomonadota</taxon>
        <taxon>Alphaproteobacteria</taxon>
        <taxon>Maricaulales</taxon>
        <taxon>Maricaulaceae</taxon>
        <taxon>Marinicauda</taxon>
    </lineage>
</organism>
<evidence type="ECO:0000313" key="8">
    <source>
        <dbReference type="Proteomes" id="UP000305451"/>
    </source>
</evidence>
<feature type="active site" description="Nucleophile" evidence="4">
    <location>
        <position position="260"/>
    </location>
</feature>
<dbReference type="InterPro" id="IPR029055">
    <property type="entry name" value="Ntn_hydrolases_N"/>
</dbReference>
<dbReference type="PANTHER" id="PTHR34218:SF4">
    <property type="entry name" value="ACYL-HOMOSERINE LACTONE ACYLASE QUIP"/>
    <property type="match status" value="1"/>
</dbReference>
<dbReference type="InterPro" id="IPR002692">
    <property type="entry name" value="S45"/>
</dbReference>
<evidence type="ECO:0000256" key="6">
    <source>
        <dbReference type="SAM" id="MobiDB-lite"/>
    </source>
</evidence>
<feature type="binding site" evidence="5">
    <location>
        <position position="332"/>
    </location>
    <ligand>
        <name>Ca(2+)</name>
        <dbReference type="ChEBI" id="CHEBI:29108"/>
    </ligand>
</feature>
<dbReference type="InterPro" id="IPR014395">
    <property type="entry name" value="Pen/GL7ACA/AHL_acylase"/>
</dbReference>
<keyword evidence="8" id="KW-1185">Reference proteome</keyword>
<evidence type="ECO:0000256" key="3">
    <source>
        <dbReference type="ARBA" id="ARBA00023145"/>
    </source>
</evidence>